<dbReference type="PANTHER" id="PTHR11908:SF132">
    <property type="entry name" value="ALDEHYDE OXIDASE 1-RELATED"/>
    <property type="match status" value="1"/>
</dbReference>
<dbReference type="SMART" id="SM01008">
    <property type="entry name" value="Ald_Xan_dh_C"/>
    <property type="match status" value="1"/>
</dbReference>
<dbReference type="AlphaFoldDB" id="A0A940S2U0"/>
<organism evidence="5 6">
    <name type="scientific">Roseomonas indoligenes</name>
    <dbReference type="NCBI Taxonomy" id="2820811"/>
    <lineage>
        <taxon>Bacteria</taxon>
        <taxon>Pseudomonadati</taxon>
        <taxon>Pseudomonadota</taxon>
        <taxon>Alphaproteobacteria</taxon>
        <taxon>Acetobacterales</taxon>
        <taxon>Roseomonadaceae</taxon>
        <taxon>Roseomonas</taxon>
    </lineage>
</organism>
<evidence type="ECO:0000313" key="6">
    <source>
        <dbReference type="Proteomes" id="UP000677537"/>
    </source>
</evidence>
<protein>
    <submittedName>
        <fullName evidence="5">Xanthine dehydrogenase family protein</fullName>
    </submittedName>
</protein>
<keyword evidence="6" id="KW-1185">Reference proteome</keyword>
<dbReference type="GO" id="GO:0016491">
    <property type="term" value="F:oxidoreductase activity"/>
    <property type="evidence" value="ECO:0007669"/>
    <property type="project" value="UniProtKB-KW"/>
</dbReference>
<dbReference type="InterPro" id="IPR036856">
    <property type="entry name" value="Ald_Oxase/Xan_DH_a/b_sf"/>
</dbReference>
<dbReference type="Gene3D" id="3.90.1170.50">
    <property type="entry name" value="Aldehyde oxidase/xanthine dehydrogenase, a/b hammerhead"/>
    <property type="match status" value="1"/>
</dbReference>
<dbReference type="InterPro" id="IPR046867">
    <property type="entry name" value="AldOxase/xan_DH_MoCoBD2"/>
</dbReference>
<sequence length="756" mass="77623">MPEGFAGDGRTVRGGAEGWIGRPQRRREDAALLTGRGRFTADVPRPPGCLHAGFVRALEPGCRIEGIDAAAARATPGVVAVLTAGEFGPLGQPAVNRFFPELPEARFRPLGHGITAAVGEALALVLAESEAAARDGAEAVLVKTGPGDPDDTEPCFAANWTQGDAAAALVGAAHRVQVEIRHSRLAPAAMEPRAALAVPEGDGLVLHLSTQTPHRARADLAAILGIPAEGIRVVAGDVGGSFGAKASIHPEEAAIALAARLLRRPVFWQAMRGEEMLTATQGRGLTLRGELGLDAEGRAVALRATIAAPLGHRLPYSAAVPGRNAARCLPGPYDVPAVSIALEGRFDRRAPMGIYRGAGRPEAAMLMERLMEEAGRATGLGSAEIRRRNLLPASALPHRTPMGEMLDSGDYPALLRQVLAMSDGIESEVARRRAAGEVLGLGLAVYVEPCGAGWESARIALRPDGRIAAATGSTAQGQGRETAFAQIVADALRLAPEDVAVLHGDTATTPPGIGALASRSTGIGGGALVKAAEALEALARPVAAGLLQEDEALLHPAPGGFAVAGDPGRHVSWAAIAAAGPLTAEARFEAPGESWAAGAVLALVGIDAETGVPRIERLHWVDDIGTVVNPVLARGQMIGGMMQGVGEALLERVAYDAAGQNLSGSFMDYALPRADDAPGDLRLAHPEQPSPALNSPLGAKGVGEAGCIGVPAAVVNAVADALAARGIGAEALSLPLTQESIWRALHAPRDDEGSGR</sequence>
<dbReference type="EMBL" id="JAGIZA010000001">
    <property type="protein sequence ID" value="MBP0491501.1"/>
    <property type="molecule type" value="Genomic_DNA"/>
</dbReference>
<feature type="region of interest" description="Disordered" evidence="3">
    <location>
        <begin position="678"/>
        <end position="697"/>
    </location>
</feature>
<name>A0A940S2U0_9PROT</name>
<dbReference type="InterPro" id="IPR008274">
    <property type="entry name" value="AldOxase/xan_DH_MoCoBD1"/>
</dbReference>
<evidence type="ECO:0000256" key="3">
    <source>
        <dbReference type="SAM" id="MobiDB-lite"/>
    </source>
</evidence>
<comment type="caution">
    <text evidence="5">The sequence shown here is derived from an EMBL/GenBank/DDBJ whole genome shotgun (WGS) entry which is preliminary data.</text>
</comment>
<dbReference type="GO" id="GO:0005506">
    <property type="term" value="F:iron ion binding"/>
    <property type="evidence" value="ECO:0007669"/>
    <property type="project" value="InterPro"/>
</dbReference>
<dbReference type="Gene3D" id="3.30.365.10">
    <property type="entry name" value="Aldehyde oxidase/xanthine dehydrogenase, molybdopterin binding domain"/>
    <property type="match status" value="4"/>
</dbReference>
<dbReference type="Pfam" id="PF01315">
    <property type="entry name" value="Ald_Xan_dh_C"/>
    <property type="match status" value="1"/>
</dbReference>
<dbReference type="InterPro" id="IPR000674">
    <property type="entry name" value="Ald_Oxase/Xan_DH_a/b"/>
</dbReference>
<accession>A0A940S2U0</accession>
<evidence type="ECO:0000256" key="1">
    <source>
        <dbReference type="ARBA" id="ARBA00022505"/>
    </source>
</evidence>
<keyword evidence="2" id="KW-0560">Oxidoreductase</keyword>
<dbReference type="Proteomes" id="UP000677537">
    <property type="component" value="Unassembled WGS sequence"/>
</dbReference>
<dbReference type="SUPFAM" id="SSF54665">
    <property type="entry name" value="CO dehydrogenase molybdoprotein N-domain-like"/>
    <property type="match status" value="1"/>
</dbReference>
<dbReference type="SUPFAM" id="SSF56003">
    <property type="entry name" value="Molybdenum cofactor-binding domain"/>
    <property type="match status" value="1"/>
</dbReference>
<dbReference type="Pfam" id="PF02738">
    <property type="entry name" value="MoCoBD_1"/>
    <property type="match status" value="1"/>
</dbReference>
<dbReference type="Pfam" id="PF20256">
    <property type="entry name" value="MoCoBD_2"/>
    <property type="match status" value="1"/>
</dbReference>
<reference evidence="5" key="1">
    <citation type="submission" date="2021-03" db="EMBL/GenBank/DDBJ databases">
        <authorList>
            <person name="So Y."/>
        </authorList>
    </citation>
    <scope>NUCLEOTIDE SEQUENCE</scope>
    <source>
        <strain evidence="5">SG15</strain>
    </source>
</reference>
<dbReference type="InterPro" id="IPR016208">
    <property type="entry name" value="Ald_Oxase/xanthine_DH-like"/>
</dbReference>
<keyword evidence="1" id="KW-0500">Molybdenum</keyword>
<gene>
    <name evidence="5" type="ORF">J5Y10_01765</name>
</gene>
<evidence type="ECO:0000313" key="5">
    <source>
        <dbReference type="EMBL" id="MBP0491501.1"/>
    </source>
</evidence>
<proteinExistence type="predicted"/>
<dbReference type="RefSeq" id="WP_209369971.1">
    <property type="nucleotide sequence ID" value="NZ_JAGIZA010000001.1"/>
</dbReference>
<feature type="domain" description="Aldehyde oxidase/xanthine dehydrogenase a/b hammerhead" evidence="4">
    <location>
        <begin position="34"/>
        <end position="148"/>
    </location>
</feature>
<evidence type="ECO:0000259" key="4">
    <source>
        <dbReference type="SMART" id="SM01008"/>
    </source>
</evidence>
<dbReference type="PANTHER" id="PTHR11908">
    <property type="entry name" value="XANTHINE DEHYDROGENASE"/>
    <property type="match status" value="1"/>
</dbReference>
<dbReference type="InterPro" id="IPR037165">
    <property type="entry name" value="AldOxase/xan_DH_Mopterin-bd_sf"/>
</dbReference>
<feature type="region of interest" description="Disordered" evidence="3">
    <location>
        <begin position="1"/>
        <end position="23"/>
    </location>
</feature>
<evidence type="ECO:0000256" key="2">
    <source>
        <dbReference type="ARBA" id="ARBA00023002"/>
    </source>
</evidence>